<dbReference type="Proteomes" id="UP000006048">
    <property type="component" value="Plasmid pTURPA.01"/>
</dbReference>
<dbReference type="HOGENOM" id="CLU_924206_0_0_12"/>
<gene>
    <name evidence="1" type="ordered locus">Turpa_0010</name>
</gene>
<organism evidence="1 2">
    <name type="scientific">Turneriella parva (strain ATCC BAA-1111 / DSM 21527 / NCTC 11395 / H)</name>
    <name type="common">Leptospira parva</name>
    <dbReference type="NCBI Taxonomy" id="869212"/>
    <lineage>
        <taxon>Bacteria</taxon>
        <taxon>Pseudomonadati</taxon>
        <taxon>Spirochaetota</taxon>
        <taxon>Spirochaetia</taxon>
        <taxon>Leptospirales</taxon>
        <taxon>Leptospiraceae</taxon>
        <taxon>Turneriella</taxon>
    </lineage>
</organism>
<dbReference type="KEGG" id="tpx:Turpa_0010"/>
<dbReference type="Pfam" id="PF13730">
    <property type="entry name" value="HTH_36"/>
    <property type="match status" value="1"/>
</dbReference>
<dbReference type="EMBL" id="CP002960">
    <property type="protein sequence ID" value="AFM14812.1"/>
    <property type="molecule type" value="Genomic_DNA"/>
</dbReference>
<proteinExistence type="predicted"/>
<evidence type="ECO:0000313" key="1">
    <source>
        <dbReference type="EMBL" id="AFM14812.1"/>
    </source>
</evidence>
<keyword evidence="1" id="KW-0614">Plasmid</keyword>
<protein>
    <recommendedName>
        <fullName evidence="3">Helix-turn-helix domain-containing protein</fullName>
    </recommendedName>
</protein>
<keyword evidence="2" id="KW-1185">Reference proteome</keyword>
<geneLocation type="plasmid" evidence="1 2">
    <name>pTURPA.01</name>
</geneLocation>
<evidence type="ECO:0000313" key="2">
    <source>
        <dbReference type="Proteomes" id="UP000006048"/>
    </source>
</evidence>
<accession>I4BC05</accession>
<dbReference type="PATRIC" id="fig|869212.3.peg.4219"/>
<dbReference type="AlphaFoldDB" id="I4BC05"/>
<name>I4BC05_TURPD</name>
<reference evidence="1 2" key="1">
    <citation type="submission" date="2012-06" db="EMBL/GenBank/DDBJ databases">
        <title>The complete plasmid of genome of Turneriella parva DSM 21527.</title>
        <authorList>
            <consortium name="US DOE Joint Genome Institute (JGI-PGF)"/>
            <person name="Lucas S."/>
            <person name="Han J."/>
            <person name="Lapidus A."/>
            <person name="Bruce D."/>
            <person name="Goodwin L."/>
            <person name="Pitluck S."/>
            <person name="Peters L."/>
            <person name="Kyrpides N."/>
            <person name="Mavromatis K."/>
            <person name="Ivanova N."/>
            <person name="Mikhailova N."/>
            <person name="Chertkov O."/>
            <person name="Detter J.C."/>
            <person name="Tapia R."/>
            <person name="Han C."/>
            <person name="Land M."/>
            <person name="Hauser L."/>
            <person name="Markowitz V."/>
            <person name="Cheng J.-F."/>
            <person name="Hugenholtz P."/>
            <person name="Woyke T."/>
            <person name="Wu D."/>
            <person name="Gronow S."/>
            <person name="Wellnitz S."/>
            <person name="Brambilla E."/>
            <person name="Klenk H.-P."/>
            <person name="Eisen J.A."/>
        </authorList>
    </citation>
    <scope>NUCLEOTIDE SEQUENCE [LARGE SCALE GENOMIC DNA]</scope>
    <source>
        <strain evidence="2">ATCC BAA-1111 / DSM 21527 / NCTC 11395 / H</strain>
        <plasmid evidence="2">Plasmid pTURPA.01</plasmid>
    </source>
</reference>
<sequence length="301" mass="33303">MDANNMYLAIMSDILDSGTWAQLGPAAKALYPVLCKFSNHTFKPVWPGTDELLRLTGFKTKKSLQEAKRELIKTGLIHVVAGTGRTPSHYYFRFDYRGSRVDIEAHRANTASRRGIQESPPERYIDTPQGAAAVAPNHINIHINKLTQTTTNNNPDLSSLLNEFFGSGQKRGDYKERLVQEMLEKYGSLEVGEAVRIAISRGKDGDIRFLEGILKNRDAKKPVAAPGGDGDFSFNALPPALKIWQDHLEPMGRFGSTWYFKALSEVSATFVEEQFKRAGLQIKILKGSSPAASEQGFAAAN</sequence>
<evidence type="ECO:0008006" key="3">
    <source>
        <dbReference type="Google" id="ProtNLM"/>
    </source>
</evidence>